<reference evidence="2 3" key="1">
    <citation type="submission" date="2018-06" db="EMBL/GenBank/DDBJ databases">
        <authorList>
            <consortium name="Pathogen Informatics"/>
            <person name="Doyle S."/>
        </authorList>
    </citation>
    <scope>NUCLEOTIDE SEQUENCE [LARGE SCALE GENOMIC DNA]</scope>
    <source>
        <strain evidence="2 3">NCTC12958</strain>
    </source>
</reference>
<name>A0A2X3U5D2_STRTR</name>
<keyword evidence="1" id="KW-0812">Transmembrane</keyword>
<keyword evidence="1" id="KW-0472">Membrane</keyword>
<proteinExistence type="predicted"/>
<dbReference type="Proteomes" id="UP000249634">
    <property type="component" value="Chromosome 1"/>
</dbReference>
<dbReference type="RefSeq" id="WP_000677415.1">
    <property type="nucleotide sequence ID" value="NZ_BPPS01000013.1"/>
</dbReference>
<feature type="transmembrane region" description="Helical" evidence="1">
    <location>
        <begin position="116"/>
        <end position="138"/>
    </location>
</feature>
<dbReference type="EMBL" id="LS483339">
    <property type="protein sequence ID" value="SQF23990.1"/>
    <property type="molecule type" value="Genomic_DNA"/>
</dbReference>
<feature type="transmembrane region" description="Helical" evidence="1">
    <location>
        <begin position="82"/>
        <end position="110"/>
    </location>
</feature>
<evidence type="ECO:0000313" key="3">
    <source>
        <dbReference type="Proteomes" id="UP000249634"/>
    </source>
</evidence>
<evidence type="ECO:0000256" key="1">
    <source>
        <dbReference type="SAM" id="Phobius"/>
    </source>
</evidence>
<dbReference type="Pfam" id="PF13346">
    <property type="entry name" value="ABC2_membrane_5"/>
    <property type="match status" value="1"/>
</dbReference>
<dbReference type="InterPro" id="IPR025699">
    <property type="entry name" value="ABC2_memb-like"/>
</dbReference>
<evidence type="ECO:0000313" key="2">
    <source>
        <dbReference type="EMBL" id="SQF23990.1"/>
    </source>
</evidence>
<gene>
    <name evidence="2" type="ORF">NCTC12958_00154</name>
</gene>
<evidence type="ECO:0008006" key="4">
    <source>
        <dbReference type="Google" id="ProtNLM"/>
    </source>
</evidence>
<feature type="transmembrane region" description="Helical" evidence="1">
    <location>
        <begin position="186"/>
        <end position="207"/>
    </location>
</feature>
<feature type="transmembrane region" description="Helical" evidence="1">
    <location>
        <begin position="12"/>
        <end position="34"/>
    </location>
</feature>
<dbReference type="AlphaFoldDB" id="A0A2X3U5D2"/>
<feature type="transmembrane region" description="Helical" evidence="1">
    <location>
        <begin position="150"/>
        <end position="180"/>
    </location>
</feature>
<protein>
    <recommendedName>
        <fullName evidence="4">ABC-2 transporter permease</fullName>
    </recommendedName>
</protein>
<feature type="transmembrane region" description="Helical" evidence="1">
    <location>
        <begin position="40"/>
        <end position="61"/>
    </location>
</feature>
<sequence length="217" mass="23956">MKGLLYKDFQLILNKVSVTNRLLIVCALLLITIFGRESGAIFLSIMGPIGLASIPTSLLVSDYESGWNRFVGVFPISKKTIVLARYIFCISLIIFVSFITLILSLITALIFQQFSIQIHIFISIAGLLIGIMYVVFLLPSVYAFGTFGSTVVNILVLVFIMGAVYILQKTAFGLVFISWISNTNAILLIIASCILIMTITVVSMIISTKIYSSTFNR</sequence>
<accession>A0A2X3U5D2</accession>
<keyword evidence="1" id="KW-1133">Transmembrane helix</keyword>
<organism evidence="2 3">
    <name type="scientific">Streptococcus thermophilus</name>
    <dbReference type="NCBI Taxonomy" id="1308"/>
    <lineage>
        <taxon>Bacteria</taxon>
        <taxon>Bacillati</taxon>
        <taxon>Bacillota</taxon>
        <taxon>Bacilli</taxon>
        <taxon>Lactobacillales</taxon>
        <taxon>Streptococcaceae</taxon>
        <taxon>Streptococcus</taxon>
    </lineage>
</organism>